<keyword evidence="1" id="KW-0472">Membrane</keyword>
<dbReference type="EMBL" id="ADGK01000159">
    <property type="protein sequence ID" value="EFE22914.1"/>
    <property type="molecule type" value="Genomic_DNA"/>
</dbReference>
<evidence type="ECO:0000313" key="2">
    <source>
        <dbReference type="EMBL" id="EFE22914.1"/>
    </source>
</evidence>
<dbReference type="AlphaFoldDB" id="D4F5P6"/>
<evidence type="ECO:0000256" key="1">
    <source>
        <dbReference type="SAM" id="Phobius"/>
    </source>
</evidence>
<keyword evidence="1" id="KW-0812">Transmembrane</keyword>
<organism evidence="2 3">
    <name type="scientific">Edwardsiella tarda ATCC 23685</name>
    <dbReference type="NCBI Taxonomy" id="500638"/>
    <lineage>
        <taxon>Bacteria</taxon>
        <taxon>Pseudomonadati</taxon>
        <taxon>Pseudomonadota</taxon>
        <taxon>Gammaproteobacteria</taxon>
        <taxon>Enterobacterales</taxon>
        <taxon>Hafniaceae</taxon>
        <taxon>Edwardsiella</taxon>
    </lineage>
</organism>
<protein>
    <submittedName>
        <fullName evidence="2">Uncharacterized protein</fullName>
    </submittedName>
</protein>
<accession>D4F5P6</accession>
<proteinExistence type="predicted"/>
<keyword evidence="1" id="KW-1133">Transmembrane helix</keyword>
<sequence length="47" mass="5345">MAPRRYAAYDQRILARLTVIVPAFLPLLTSLHELTIDASTFVFIILN</sequence>
<comment type="caution">
    <text evidence="2">The sequence shown here is derived from an EMBL/GenBank/DDBJ whole genome shotgun (WGS) entry which is preliminary data.</text>
</comment>
<gene>
    <name evidence="2" type="ORF">EDWATA_02074</name>
</gene>
<evidence type="ECO:0000313" key="3">
    <source>
        <dbReference type="Proteomes" id="UP000003692"/>
    </source>
</evidence>
<name>D4F5P6_EDWTA</name>
<dbReference type="Proteomes" id="UP000003692">
    <property type="component" value="Unassembled WGS sequence"/>
</dbReference>
<reference evidence="2 3" key="1">
    <citation type="submission" date="2010-02" db="EMBL/GenBank/DDBJ databases">
        <authorList>
            <person name="Weinstock G."/>
            <person name="Sodergren E."/>
            <person name="Clifton S."/>
            <person name="Fulton L."/>
            <person name="Fulton B."/>
            <person name="Courtney L."/>
            <person name="Fronick C."/>
            <person name="Harrison M."/>
            <person name="Strong C."/>
            <person name="Farmer C."/>
            <person name="Delahaunty K."/>
            <person name="Markovic C."/>
            <person name="Hall O."/>
            <person name="Minx P."/>
            <person name="Tomlinson C."/>
            <person name="Mitreva M."/>
            <person name="Nelson J."/>
            <person name="Hou S."/>
            <person name="Wollam A."/>
            <person name="Pepin K.H."/>
            <person name="Johnson M."/>
            <person name="Bhonagiri V."/>
            <person name="Zhang X."/>
            <person name="Suruliraj S."/>
            <person name="Warren W."/>
            <person name="Chinwalla A."/>
            <person name="Mardis E.R."/>
            <person name="Wilson R.K."/>
        </authorList>
    </citation>
    <scope>NUCLEOTIDE SEQUENCE [LARGE SCALE GENOMIC DNA]</scope>
    <source>
        <strain evidence="2 3">ATCC 23685</strain>
    </source>
</reference>
<feature type="transmembrane region" description="Helical" evidence="1">
    <location>
        <begin position="13"/>
        <end position="31"/>
    </location>
</feature>
<dbReference type="HOGENOM" id="CLU_3167457_0_0_6"/>